<keyword evidence="3" id="KW-1185">Reference proteome</keyword>
<accession>A0A4Z1FZ27</accession>
<reference evidence="2 3" key="1">
    <citation type="submission" date="2017-12" db="EMBL/GenBank/DDBJ databases">
        <title>Comparative genomics of Botrytis spp.</title>
        <authorList>
            <person name="Valero-Jimenez C.A."/>
            <person name="Tapia P."/>
            <person name="Veloso J."/>
            <person name="Silva-Moreno E."/>
            <person name="Staats M."/>
            <person name="Valdes J.H."/>
            <person name="Van Kan J.A.L."/>
        </authorList>
    </citation>
    <scope>NUCLEOTIDE SEQUENCE [LARGE SCALE GENOMIC DNA]</scope>
    <source>
        <strain evidence="2 3">Bp0003</strain>
    </source>
</reference>
<proteinExistence type="predicted"/>
<sequence length="250" mass="27684">MHITPARSLAILSIFTYSSTALVLQQTSAGLQNYLEYNFAEPTVSPATVIASKTFFPTSVSTITSDKSSPAIALDQGANAGTEPGEKLHARNLGPLGQEGFNIATYLHTNPSNIEVAVTSQILAPVPSITADPSWSEEFLTPTTTVIVPASTIYYTEATVTITQTTITVTARGINALETNPVNLQLNQTLPQTFQKIIRSSTLASSILRQGKERRGFEEDKEAVKRWFRRRWLIIWKRRGCWCRGRRLRR</sequence>
<protein>
    <submittedName>
        <fullName evidence="2">Uncharacterized protein</fullName>
    </submittedName>
</protein>
<evidence type="ECO:0000313" key="2">
    <source>
        <dbReference type="EMBL" id="TGO28540.1"/>
    </source>
</evidence>
<organism evidence="2 3">
    <name type="scientific">Botrytis paeoniae</name>
    <dbReference type="NCBI Taxonomy" id="278948"/>
    <lineage>
        <taxon>Eukaryota</taxon>
        <taxon>Fungi</taxon>
        <taxon>Dikarya</taxon>
        <taxon>Ascomycota</taxon>
        <taxon>Pezizomycotina</taxon>
        <taxon>Leotiomycetes</taxon>
        <taxon>Helotiales</taxon>
        <taxon>Sclerotiniaceae</taxon>
        <taxon>Botrytis</taxon>
    </lineage>
</organism>
<evidence type="ECO:0000256" key="1">
    <source>
        <dbReference type="SAM" id="SignalP"/>
    </source>
</evidence>
<comment type="caution">
    <text evidence="2">The sequence shown here is derived from an EMBL/GenBank/DDBJ whole genome shotgun (WGS) entry which is preliminary data.</text>
</comment>
<dbReference type="AlphaFoldDB" id="A0A4Z1FZ27"/>
<feature type="signal peptide" evidence="1">
    <location>
        <begin position="1"/>
        <end position="21"/>
    </location>
</feature>
<dbReference type="EMBL" id="PQXI01000026">
    <property type="protein sequence ID" value="TGO28540.1"/>
    <property type="molecule type" value="Genomic_DNA"/>
</dbReference>
<keyword evidence="1" id="KW-0732">Signal</keyword>
<name>A0A4Z1FZ27_9HELO</name>
<gene>
    <name evidence="2" type="ORF">BPAE_0026g00300</name>
</gene>
<evidence type="ECO:0000313" key="3">
    <source>
        <dbReference type="Proteomes" id="UP000297910"/>
    </source>
</evidence>
<dbReference type="Proteomes" id="UP000297910">
    <property type="component" value="Unassembled WGS sequence"/>
</dbReference>
<feature type="chain" id="PRO_5021505668" evidence="1">
    <location>
        <begin position="22"/>
        <end position="250"/>
    </location>
</feature>